<dbReference type="Gene3D" id="3.80.10.10">
    <property type="entry name" value="Ribonuclease Inhibitor"/>
    <property type="match status" value="1"/>
</dbReference>
<organism evidence="1 2">
    <name type="scientific">Cyclocybe aegerita</name>
    <name type="common">Black poplar mushroom</name>
    <name type="synonym">Agrocybe aegerita</name>
    <dbReference type="NCBI Taxonomy" id="1973307"/>
    <lineage>
        <taxon>Eukaryota</taxon>
        <taxon>Fungi</taxon>
        <taxon>Dikarya</taxon>
        <taxon>Basidiomycota</taxon>
        <taxon>Agaricomycotina</taxon>
        <taxon>Agaricomycetes</taxon>
        <taxon>Agaricomycetidae</taxon>
        <taxon>Agaricales</taxon>
        <taxon>Agaricineae</taxon>
        <taxon>Bolbitiaceae</taxon>
        <taxon>Cyclocybe</taxon>
    </lineage>
</organism>
<dbReference type="Proteomes" id="UP000467700">
    <property type="component" value="Unassembled WGS sequence"/>
</dbReference>
<keyword evidence="2" id="KW-1185">Reference proteome</keyword>
<gene>
    <name evidence="1" type="ORF">AAE3_LOCUS10019</name>
</gene>
<dbReference type="SUPFAM" id="SSF52047">
    <property type="entry name" value="RNI-like"/>
    <property type="match status" value="1"/>
</dbReference>
<sequence length="470" mass="52616">MSEPKSYIQVLSPELLGRVFDAYAHKPDEEKHLIGLETTLFSSCESGFYANPVILSHVSKNWRNISLDRPTLWSTMIMVRPIASHIPKVENWLERSKTAPLTLQIMQTIPDDDTPIEPLREERTAVNTILEMLLKHIERWEAITFFLCIGFLPAFAEFPQGKLDQLKSATLNLATWSTHPQVVDRVFRAIHAAPELEFVSWCASFFQTGLPDHVPWQQLKRIELDVNDISEEPSSVGYVLDILSKCPQLTSAKFILGFCKTTTPKALNTPLNLPNLRSLALDEASSPNIAYVLQNLTLPSLHTLNLSLFSDEERSSANLFKAVGSLVGRSKSTLKYLGLDIDDEQLLKLLPFAKDVEVLRVGGAKTKKFTSLLTRNANNKISLEVLPKLEYLHLTYAQDAMRPHRISASTAALNRMVVFRTSQPPATPGLKKLKFISVGTAASSFQTAHITLILGTYSHLNLKSVRFEGN</sequence>
<dbReference type="OrthoDB" id="3217549at2759"/>
<comment type="caution">
    <text evidence="1">The sequence shown here is derived from an EMBL/GenBank/DDBJ whole genome shotgun (WGS) entry which is preliminary data.</text>
</comment>
<reference evidence="1 2" key="1">
    <citation type="submission" date="2020-01" db="EMBL/GenBank/DDBJ databases">
        <authorList>
            <person name="Gupta K D."/>
        </authorList>
    </citation>
    <scope>NUCLEOTIDE SEQUENCE [LARGE SCALE GENOMIC DNA]</scope>
</reference>
<dbReference type="EMBL" id="CACVBS010000063">
    <property type="protein sequence ID" value="CAA7267851.1"/>
    <property type="molecule type" value="Genomic_DNA"/>
</dbReference>
<evidence type="ECO:0008006" key="3">
    <source>
        <dbReference type="Google" id="ProtNLM"/>
    </source>
</evidence>
<dbReference type="AlphaFoldDB" id="A0A8S0XXM3"/>
<evidence type="ECO:0000313" key="2">
    <source>
        <dbReference type="Proteomes" id="UP000467700"/>
    </source>
</evidence>
<name>A0A8S0XXM3_CYCAE</name>
<evidence type="ECO:0000313" key="1">
    <source>
        <dbReference type="EMBL" id="CAA7267851.1"/>
    </source>
</evidence>
<proteinExistence type="predicted"/>
<protein>
    <recommendedName>
        <fullName evidence="3">F-box domain-containing protein</fullName>
    </recommendedName>
</protein>
<dbReference type="InterPro" id="IPR032675">
    <property type="entry name" value="LRR_dom_sf"/>
</dbReference>
<accession>A0A8S0XXM3</accession>